<reference evidence="4" key="1">
    <citation type="submission" date="2017-09" db="EMBL/GenBank/DDBJ databases">
        <title>Depth-based differentiation of microbial function through sediment-hosted aquifers and enrichment of novel symbionts in the deep terrestrial subsurface.</title>
        <authorList>
            <person name="Probst A.J."/>
            <person name="Ladd B."/>
            <person name="Jarett J.K."/>
            <person name="Geller-Mcgrath D.E."/>
            <person name="Sieber C.M.K."/>
            <person name="Emerson J.B."/>
            <person name="Anantharaman K."/>
            <person name="Thomas B.C."/>
            <person name="Malmstrom R."/>
            <person name="Stieglmeier M."/>
            <person name="Klingl A."/>
            <person name="Woyke T."/>
            <person name="Ryan C.M."/>
            <person name="Banfield J.F."/>
        </authorList>
    </citation>
    <scope>NUCLEOTIDE SEQUENCE [LARGE SCALE GENOMIC DNA]</scope>
</reference>
<gene>
    <name evidence="3" type="ORF">COU95_03665</name>
</gene>
<dbReference type="EMBL" id="PFEK01000070">
    <property type="protein sequence ID" value="PJE67214.1"/>
    <property type="molecule type" value="Genomic_DNA"/>
</dbReference>
<name>A0A2M8L2Q0_9BACT</name>
<proteinExistence type="predicted"/>
<feature type="signal peptide" evidence="2">
    <location>
        <begin position="1"/>
        <end position="21"/>
    </location>
</feature>
<sequence length="238" mass="25535">MRKIIFLFCLTIFSISLSHLSVPNQRAYAQEGGSYTCWWQTWSSSCLITNNCKDGYSPGACPDKCDAECQPPSSCIYPCISDVLPSNYYVCKEGPYGCQFDRDNCDENHYAGACVISGQCVTSPRPCEETIPPTPPSPSTCDGGKGIPTAIGCINVESPTEFVKSILGLAIGIGGGIAFLLMLFGAFQIMTSQGDPERLKAGKELIGSALAGLLMIIFSVFLLQLIGVQILQIPGFSK</sequence>
<feature type="chain" id="PRO_5014786281" evidence="2">
    <location>
        <begin position="22"/>
        <end position="238"/>
    </location>
</feature>
<keyword evidence="1" id="KW-0812">Transmembrane</keyword>
<dbReference type="InterPro" id="IPR043993">
    <property type="entry name" value="T4SS_pilin"/>
</dbReference>
<feature type="transmembrane region" description="Helical" evidence="1">
    <location>
        <begin position="166"/>
        <end position="187"/>
    </location>
</feature>
<keyword evidence="1" id="KW-0472">Membrane</keyword>
<keyword evidence="1" id="KW-1133">Transmembrane helix</keyword>
<evidence type="ECO:0000256" key="2">
    <source>
        <dbReference type="SAM" id="SignalP"/>
    </source>
</evidence>
<feature type="transmembrane region" description="Helical" evidence="1">
    <location>
        <begin position="208"/>
        <end position="231"/>
    </location>
</feature>
<organism evidence="3 4">
    <name type="scientific">Candidatus Shapirobacteria bacterium CG10_big_fil_rev_8_21_14_0_10_40_9</name>
    <dbReference type="NCBI Taxonomy" id="1974888"/>
    <lineage>
        <taxon>Bacteria</taxon>
        <taxon>Candidatus Shapironibacteriota</taxon>
    </lineage>
</organism>
<dbReference type="AlphaFoldDB" id="A0A2M8L2Q0"/>
<evidence type="ECO:0000313" key="4">
    <source>
        <dbReference type="Proteomes" id="UP000231474"/>
    </source>
</evidence>
<comment type="caution">
    <text evidence="3">The sequence shown here is derived from an EMBL/GenBank/DDBJ whole genome shotgun (WGS) entry which is preliminary data.</text>
</comment>
<evidence type="ECO:0000256" key="1">
    <source>
        <dbReference type="SAM" id="Phobius"/>
    </source>
</evidence>
<keyword evidence="2" id="KW-0732">Signal</keyword>
<dbReference type="Proteomes" id="UP000231474">
    <property type="component" value="Unassembled WGS sequence"/>
</dbReference>
<protein>
    <submittedName>
        <fullName evidence="3">Uncharacterized protein</fullName>
    </submittedName>
</protein>
<accession>A0A2M8L2Q0</accession>
<evidence type="ECO:0000313" key="3">
    <source>
        <dbReference type="EMBL" id="PJE67214.1"/>
    </source>
</evidence>
<dbReference type="Pfam" id="PF18895">
    <property type="entry name" value="T4SS_pilin"/>
    <property type="match status" value="1"/>
</dbReference>